<dbReference type="InterPro" id="IPR020843">
    <property type="entry name" value="ER"/>
</dbReference>
<evidence type="ECO:0000259" key="7">
    <source>
        <dbReference type="SMART" id="SM00829"/>
    </source>
</evidence>
<dbReference type="PANTHER" id="PTHR43161">
    <property type="entry name" value="SORBITOL DEHYDROGENASE"/>
    <property type="match status" value="1"/>
</dbReference>
<dbReference type="SUPFAM" id="SSF50129">
    <property type="entry name" value="GroES-like"/>
    <property type="match status" value="1"/>
</dbReference>
<dbReference type="Gene3D" id="3.40.50.720">
    <property type="entry name" value="NAD(P)-binding Rossmann-like Domain"/>
    <property type="match status" value="1"/>
</dbReference>
<dbReference type="OrthoDB" id="9809185at2"/>
<feature type="domain" description="Enoyl reductase (ER)" evidence="7">
    <location>
        <begin position="11"/>
        <end position="342"/>
    </location>
</feature>
<dbReference type="InterPro" id="IPR036291">
    <property type="entry name" value="NAD(P)-bd_dom_sf"/>
</dbReference>
<dbReference type="PANTHER" id="PTHR43161:SF9">
    <property type="entry name" value="SORBITOL DEHYDROGENASE"/>
    <property type="match status" value="1"/>
</dbReference>
<keyword evidence="3 6" id="KW-0479">Metal-binding</keyword>
<dbReference type="EMBL" id="QYRN01000001">
    <property type="protein sequence ID" value="RIY03294.1"/>
    <property type="molecule type" value="Genomic_DNA"/>
</dbReference>
<dbReference type="AlphaFoldDB" id="A0A3A1WQE6"/>
<accession>A0A3A1WQE6</accession>
<name>A0A3A1WQE6_9HYPH</name>
<comment type="similarity">
    <text evidence="2 6">Belongs to the zinc-containing alcohol dehydrogenase family.</text>
</comment>
<protein>
    <submittedName>
        <fullName evidence="8">L-idonate 5-dehydrogenase</fullName>
    </submittedName>
</protein>
<dbReference type="InterPro" id="IPR002328">
    <property type="entry name" value="ADH_Zn_CS"/>
</dbReference>
<dbReference type="InterPro" id="IPR013149">
    <property type="entry name" value="ADH-like_C"/>
</dbReference>
<dbReference type="SMART" id="SM00829">
    <property type="entry name" value="PKS_ER"/>
    <property type="match status" value="1"/>
</dbReference>
<keyword evidence="5" id="KW-0560">Oxidoreductase</keyword>
<evidence type="ECO:0000256" key="3">
    <source>
        <dbReference type="ARBA" id="ARBA00022723"/>
    </source>
</evidence>
<evidence type="ECO:0000256" key="2">
    <source>
        <dbReference type="ARBA" id="ARBA00008072"/>
    </source>
</evidence>
<dbReference type="CDD" id="cd08232">
    <property type="entry name" value="idonate-5-DH"/>
    <property type="match status" value="1"/>
</dbReference>
<dbReference type="SUPFAM" id="SSF51735">
    <property type="entry name" value="NAD(P)-binding Rossmann-fold domains"/>
    <property type="match status" value="1"/>
</dbReference>
<dbReference type="Gene3D" id="3.90.180.10">
    <property type="entry name" value="Medium-chain alcohol dehydrogenases, catalytic domain"/>
    <property type="match status" value="1"/>
</dbReference>
<evidence type="ECO:0000256" key="1">
    <source>
        <dbReference type="ARBA" id="ARBA00001947"/>
    </source>
</evidence>
<reference evidence="9" key="1">
    <citation type="submission" date="2018-09" db="EMBL/GenBank/DDBJ databases">
        <authorList>
            <person name="Tuo L."/>
        </authorList>
    </citation>
    <scope>NUCLEOTIDE SEQUENCE [LARGE SCALE GENOMIC DNA]</scope>
    <source>
        <strain evidence="9">M2BS4Y-1</strain>
    </source>
</reference>
<evidence type="ECO:0000256" key="6">
    <source>
        <dbReference type="RuleBase" id="RU361277"/>
    </source>
</evidence>
<dbReference type="Proteomes" id="UP000265750">
    <property type="component" value="Unassembled WGS sequence"/>
</dbReference>
<dbReference type="InterPro" id="IPR013154">
    <property type="entry name" value="ADH-like_N"/>
</dbReference>
<proteinExistence type="inferred from homology"/>
<keyword evidence="4 6" id="KW-0862">Zinc</keyword>
<evidence type="ECO:0000256" key="5">
    <source>
        <dbReference type="ARBA" id="ARBA00023002"/>
    </source>
</evidence>
<dbReference type="RefSeq" id="WP_119537952.1">
    <property type="nucleotide sequence ID" value="NZ_QYRN01000001.1"/>
</dbReference>
<evidence type="ECO:0000313" key="8">
    <source>
        <dbReference type="EMBL" id="RIY03294.1"/>
    </source>
</evidence>
<keyword evidence="9" id="KW-1185">Reference proteome</keyword>
<dbReference type="InterPro" id="IPR011032">
    <property type="entry name" value="GroES-like_sf"/>
</dbReference>
<dbReference type="GO" id="GO:0008270">
    <property type="term" value="F:zinc ion binding"/>
    <property type="evidence" value="ECO:0007669"/>
    <property type="project" value="InterPro"/>
</dbReference>
<comment type="caution">
    <text evidence="8">The sequence shown here is derived from an EMBL/GenBank/DDBJ whole genome shotgun (WGS) entry which is preliminary data.</text>
</comment>
<gene>
    <name evidence="8" type="ORF">D3218_00535</name>
</gene>
<organism evidence="8 9">
    <name type="scientific">Aureimonas flava</name>
    <dbReference type="NCBI Taxonomy" id="2320271"/>
    <lineage>
        <taxon>Bacteria</taxon>
        <taxon>Pseudomonadati</taxon>
        <taxon>Pseudomonadota</taxon>
        <taxon>Alphaproteobacteria</taxon>
        <taxon>Hyphomicrobiales</taxon>
        <taxon>Aurantimonadaceae</taxon>
        <taxon>Aureimonas</taxon>
    </lineage>
</organism>
<evidence type="ECO:0000313" key="9">
    <source>
        <dbReference type="Proteomes" id="UP000265750"/>
    </source>
</evidence>
<dbReference type="Pfam" id="PF08240">
    <property type="entry name" value="ADH_N"/>
    <property type="match status" value="1"/>
</dbReference>
<dbReference type="GO" id="GO:0016616">
    <property type="term" value="F:oxidoreductase activity, acting on the CH-OH group of donors, NAD or NADP as acceptor"/>
    <property type="evidence" value="ECO:0007669"/>
    <property type="project" value="UniProtKB-ARBA"/>
</dbReference>
<dbReference type="Pfam" id="PF00107">
    <property type="entry name" value="ADH_zinc_N"/>
    <property type="match status" value="1"/>
</dbReference>
<comment type="cofactor">
    <cofactor evidence="1 6">
        <name>Zn(2+)</name>
        <dbReference type="ChEBI" id="CHEBI:29105"/>
    </cofactor>
</comment>
<evidence type="ECO:0000256" key="4">
    <source>
        <dbReference type="ARBA" id="ARBA00022833"/>
    </source>
</evidence>
<sequence length="344" mass="35698">MNTARAATIFSAEDLRVVDRELGALAPGLVRIRFGAGGICGSDMHYFRHGKTGDYVVREPLVLGHEISGVVEAVGSDVTGLAPGTRVAVNPFRPCGHCARCSEGRPNLCENVFFMGSASKNPHMQGGFSSYFDTTPGQCVPVPDHVAIEAAALAEPLAVCLHAVKRAGDLTGASVAIVGAGPIGLFTLLSARLKGAERITVVDMAAAPLAFASKLGADEVVDLSKDADGFSKITPPDVVFEVSGTPAGLSSAIQNVRRGGIVVQVGNLAAGPLPIPANSVMSKELDLRGSFRFDAEFAEAVGLISEGKVDVLSIVTARRPLAEAPDAFRLALDRSQSVKVVLTA</sequence>
<dbReference type="PROSITE" id="PS00059">
    <property type="entry name" value="ADH_ZINC"/>
    <property type="match status" value="1"/>
</dbReference>